<keyword evidence="1 2" id="KW-0238">DNA-binding</keyword>
<dbReference type="InterPro" id="IPR050109">
    <property type="entry name" value="HTH-type_TetR-like_transc_reg"/>
</dbReference>
<dbReference type="EMBL" id="PYGA01000007">
    <property type="protein sequence ID" value="PSK97652.1"/>
    <property type="molecule type" value="Genomic_DNA"/>
</dbReference>
<evidence type="ECO:0000259" key="3">
    <source>
        <dbReference type="PROSITE" id="PS50977"/>
    </source>
</evidence>
<dbReference type="PROSITE" id="PS50977">
    <property type="entry name" value="HTH_TETR_2"/>
    <property type="match status" value="1"/>
</dbReference>
<accession>A0A2P8DK98</accession>
<protein>
    <submittedName>
        <fullName evidence="4">TetR family transcriptional regulator</fullName>
    </submittedName>
</protein>
<dbReference type="GO" id="GO:0003700">
    <property type="term" value="F:DNA-binding transcription factor activity"/>
    <property type="evidence" value="ECO:0007669"/>
    <property type="project" value="TreeGrafter"/>
</dbReference>
<dbReference type="OrthoDB" id="5242390at2"/>
<dbReference type="Gene3D" id="1.10.357.10">
    <property type="entry name" value="Tetracycline Repressor, domain 2"/>
    <property type="match status" value="1"/>
</dbReference>
<dbReference type="Pfam" id="PF00440">
    <property type="entry name" value="TetR_N"/>
    <property type="match status" value="1"/>
</dbReference>
<dbReference type="InterPro" id="IPR009057">
    <property type="entry name" value="Homeodomain-like_sf"/>
</dbReference>
<dbReference type="PROSITE" id="PS01081">
    <property type="entry name" value="HTH_TETR_1"/>
    <property type="match status" value="1"/>
</dbReference>
<dbReference type="PANTHER" id="PTHR30055:SF226">
    <property type="entry name" value="HTH-TYPE TRANSCRIPTIONAL REGULATOR PKSA"/>
    <property type="match status" value="1"/>
</dbReference>
<keyword evidence="5" id="KW-1185">Reference proteome</keyword>
<dbReference type="AlphaFoldDB" id="A0A2P8DK98"/>
<dbReference type="Pfam" id="PF17918">
    <property type="entry name" value="TetR_C_15"/>
    <property type="match status" value="1"/>
</dbReference>
<dbReference type="GO" id="GO:0000976">
    <property type="term" value="F:transcription cis-regulatory region binding"/>
    <property type="evidence" value="ECO:0007669"/>
    <property type="project" value="TreeGrafter"/>
</dbReference>
<feature type="domain" description="HTH tetR-type" evidence="3">
    <location>
        <begin position="15"/>
        <end position="75"/>
    </location>
</feature>
<dbReference type="InterPro" id="IPR041669">
    <property type="entry name" value="TetR_C_15"/>
</dbReference>
<comment type="caution">
    <text evidence="4">The sequence shown here is derived from an EMBL/GenBank/DDBJ whole genome shotgun (WGS) entry which is preliminary data.</text>
</comment>
<evidence type="ECO:0000256" key="2">
    <source>
        <dbReference type="PROSITE-ProRule" id="PRU00335"/>
    </source>
</evidence>
<evidence type="ECO:0000256" key="1">
    <source>
        <dbReference type="ARBA" id="ARBA00023125"/>
    </source>
</evidence>
<reference evidence="4 5" key="1">
    <citation type="submission" date="2018-03" db="EMBL/GenBank/DDBJ databases">
        <title>Genomic Encyclopedia of Archaeal and Bacterial Type Strains, Phase II (KMG-II): from individual species to whole genera.</title>
        <authorList>
            <person name="Goeker M."/>
        </authorList>
    </citation>
    <scope>NUCLEOTIDE SEQUENCE [LARGE SCALE GENOMIC DNA]</scope>
    <source>
        <strain evidence="4 5">DSM 45312</strain>
    </source>
</reference>
<organism evidence="4 5">
    <name type="scientific">Murinocardiopsis flavida</name>
    <dbReference type="NCBI Taxonomy" id="645275"/>
    <lineage>
        <taxon>Bacteria</taxon>
        <taxon>Bacillati</taxon>
        <taxon>Actinomycetota</taxon>
        <taxon>Actinomycetes</taxon>
        <taxon>Streptosporangiales</taxon>
        <taxon>Nocardiopsidaceae</taxon>
        <taxon>Murinocardiopsis</taxon>
    </lineage>
</organism>
<gene>
    <name evidence="4" type="ORF">CLV63_10740</name>
</gene>
<evidence type="ECO:0000313" key="4">
    <source>
        <dbReference type="EMBL" id="PSK97652.1"/>
    </source>
</evidence>
<sequence>MDEAKRAPKRQARGERRIAQILESAAEVFADAGFEAATTNAIAARAGISPGSLYQFFANKDAVARALAERYVAELGAAQAAAFGPADLAELPLQQVIERVTEPLIAFNLANRGFKTLFARTDMPPALVEATAPLNGAVHRRIDALLQVRAPGLARADRERTATVAIQLVRGLMPLIVAAEGDERDRLVRDLRGVLASYLADVWAEPPARD</sequence>
<dbReference type="SUPFAM" id="SSF46689">
    <property type="entry name" value="Homeodomain-like"/>
    <property type="match status" value="1"/>
</dbReference>
<dbReference type="PANTHER" id="PTHR30055">
    <property type="entry name" value="HTH-TYPE TRANSCRIPTIONAL REGULATOR RUTR"/>
    <property type="match status" value="1"/>
</dbReference>
<dbReference type="InterPro" id="IPR001647">
    <property type="entry name" value="HTH_TetR"/>
</dbReference>
<name>A0A2P8DK98_9ACTN</name>
<proteinExistence type="predicted"/>
<dbReference type="InterPro" id="IPR023772">
    <property type="entry name" value="DNA-bd_HTH_TetR-type_CS"/>
</dbReference>
<dbReference type="RefSeq" id="WP_106583002.1">
    <property type="nucleotide sequence ID" value="NZ_PYGA01000007.1"/>
</dbReference>
<dbReference type="Proteomes" id="UP000240542">
    <property type="component" value="Unassembled WGS sequence"/>
</dbReference>
<evidence type="ECO:0000313" key="5">
    <source>
        <dbReference type="Proteomes" id="UP000240542"/>
    </source>
</evidence>
<dbReference type="PRINTS" id="PR00455">
    <property type="entry name" value="HTHTETR"/>
</dbReference>
<feature type="DNA-binding region" description="H-T-H motif" evidence="2">
    <location>
        <begin position="38"/>
        <end position="57"/>
    </location>
</feature>